<dbReference type="InterPro" id="IPR036876">
    <property type="entry name" value="UVR_dom_sf"/>
</dbReference>
<keyword evidence="2" id="KW-0227">DNA damage</keyword>
<dbReference type="Gene3D" id="3.40.1440.10">
    <property type="entry name" value="GIY-YIG endonuclease"/>
    <property type="match status" value="1"/>
</dbReference>
<dbReference type="STRING" id="1802603.A3F35_02070"/>
<name>A0A1G1WN11_9BACT</name>
<keyword evidence="5" id="KW-0234">DNA repair</keyword>
<sequence>MLKNVEVGTTSGVYLFKNKSRKIIYIGKAINLASRLKSYFQGNAPFRQQRIVKEATQVETIEVDSEIEALILEANLIKKFQPIYNIQLKDDKDYLYIKFVKEPFPRVVLARKKDLADAKEYFGPYPSARSVRSTLRSLRKIFPYRTCSLGQKRACFYFHIGLCPGVCAGAITEKDYLKNIAKLRLFLQGGKIKVVTLFEREMKTEAAALNFEKAEELKSKIEAINYIIRPVRRVDEYLEASAIEEIRQRELADLTKILHLKIDLERIECFDVSNFSGKSATGSMVVFSAGTADKAQYRRFKIKGHDSLNDPAMMGEVLRRRLKNPWPLPKLIVVDGGKTQIAAVSKELIGTNIRVPVIGLAKRNEDIYTQKGERIRLPKDSEALFLLQRIRDEAHRFAISYYRKLASQNLLTPA</sequence>
<dbReference type="GO" id="GO:0009380">
    <property type="term" value="C:excinuclease repair complex"/>
    <property type="evidence" value="ECO:0007669"/>
    <property type="project" value="TreeGrafter"/>
</dbReference>
<dbReference type="InterPro" id="IPR035901">
    <property type="entry name" value="GIY-YIG_endonuc_sf"/>
</dbReference>
<dbReference type="InterPro" id="IPR038476">
    <property type="entry name" value="UvrC_RNase_H_dom_sf"/>
</dbReference>
<comment type="caution">
    <text evidence="8">The sequence shown here is derived from an EMBL/GenBank/DDBJ whole genome shotgun (WGS) entry which is preliminary data.</text>
</comment>
<evidence type="ECO:0000256" key="1">
    <source>
        <dbReference type="ARBA" id="ARBA00022490"/>
    </source>
</evidence>
<dbReference type="FunFam" id="3.40.1440.10:FF:000001">
    <property type="entry name" value="UvrABC system protein C"/>
    <property type="match status" value="1"/>
</dbReference>
<evidence type="ECO:0000256" key="2">
    <source>
        <dbReference type="ARBA" id="ARBA00022763"/>
    </source>
</evidence>
<dbReference type="PANTHER" id="PTHR30562">
    <property type="entry name" value="UVRC/OXIDOREDUCTASE"/>
    <property type="match status" value="1"/>
</dbReference>
<reference evidence="8 9" key="1">
    <citation type="journal article" date="2016" name="Nat. Commun.">
        <title>Thousands of microbial genomes shed light on interconnected biogeochemical processes in an aquifer system.</title>
        <authorList>
            <person name="Anantharaman K."/>
            <person name="Brown C.T."/>
            <person name="Hug L.A."/>
            <person name="Sharon I."/>
            <person name="Castelle C.J."/>
            <person name="Probst A.J."/>
            <person name="Thomas B.C."/>
            <person name="Singh A."/>
            <person name="Wilkins M.J."/>
            <person name="Karaoz U."/>
            <person name="Brodie E.L."/>
            <person name="Williams K.H."/>
            <person name="Hubbard S.S."/>
            <person name="Banfield J.F."/>
        </authorList>
    </citation>
    <scope>NUCLEOTIDE SEQUENCE [LARGE SCALE GENOMIC DNA]</scope>
</reference>
<dbReference type="InterPro" id="IPR047296">
    <property type="entry name" value="GIY-YIG_UvrC_Cho"/>
</dbReference>
<dbReference type="Pfam" id="PF08459">
    <property type="entry name" value="UvrC_RNaseH_dom"/>
    <property type="match status" value="1"/>
</dbReference>
<protein>
    <recommendedName>
        <fullName evidence="10">Excinuclease ABC subunit C</fullName>
    </recommendedName>
</protein>
<feature type="domain" description="GIY-YIG" evidence="6">
    <location>
        <begin position="9"/>
        <end position="86"/>
    </location>
</feature>
<organism evidence="8 9">
    <name type="scientific">Candidatus Woykebacteria bacterium RIFCSPHIGHO2_12_FULL_45_10</name>
    <dbReference type="NCBI Taxonomy" id="1802603"/>
    <lineage>
        <taxon>Bacteria</taxon>
        <taxon>Candidatus Woykeibacteriota</taxon>
    </lineage>
</organism>
<keyword evidence="4" id="KW-0267">Excision nuclease</keyword>
<dbReference type="AlphaFoldDB" id="A0A1G1WN11"/>
<dbReference type="InterPro" id="IPR001162">
    <property type="entry name" value="UvrC_RNase_H_dom"/>
</dbReference>
<dbReference type="PROSITE" id="PS50164">
    <property type="entry name" value="GIY_YIG"/>
    <property type="match status" value="1"/>
</dbReference>
<keyword evidence="1" id="KW-0963">Cytoplasm</keyword>
<dbReference type="GO" id="GO:0006289">
    <property type="term" value="P:nucleotide-excision repair"/>
    <property type="evidence" value="ECO:0007669"/>
    <property type="project" value="InterPro"/>
</dbReference>
<evidence type="ECO:0000313" key="8">
    <source>
        <dbReference type="EMBL" id="OGY29079.1"/>
    </source>
</evidence>
<evidence type="ECO:0000256" key="5">
    <source>
        <dbReference type="ARBA" id="ARBA00023204"/>
    </source>
</evidence>
<dbReference type="SUPFAM" id="SSF46600">
    <property type="entry name" value="C-terminal UvrC-binding domain of UvrB"/>
    <property type="match status" value="1"/>
</dbReference>
<accession>A0A1G1WN11</accession>
<evidence type="ECO:0000259" key="6">
    <source>
        <dbReference type="PROSITE" id="PS50164"/>
    </source>
</evidence>
<evidence type="ECO:0000256" key="3">
    <source>
        <dbReference type="ARBA" id="ARBA00022769"/>
    </source>
</evidence>
<dbReference type="CDD" id="cd10434">
    <property type="entry name" value="GIY-YIG_UvrC_Cho"/>
    <property type="match status" value="1"/>
</dbReference>
<dbReference type="PANTHER" id="PTHR30562:SF1">
    <property type="entry name" value="UVRABC SYSTEM PROTEIN C"/>
    <property type="match status" value="1"/>
</dbReference>
<dbReference type="GO" id="GO:0009381">
    <property type="term" value="F:excinuclease ABC activity"/>
    <property type="evidence" value="ECO:0007669"/>
    <property type="project" value="InterPro"/>
</dbReference>
<dbReference type="SMART" id="SM00465">
    <property type="entry name" value="GIYc"/>
    <property type="match status" value="1"/>
</dbReference>
<dbReference type="PROSITE" id="PS50165">
    <property type="entry name" value="UVRC"/>
    <property type="match status" value="1"/>
</dbReference>
<feature type="domain" description="UvrC family homology region profile" evidence="7">
    <location>
        <begin position="244"/>
        <end position="344"/>
    </location>
</feature>
<dbReference type="SUPFAM" id="SSF82771">
    <property type="entry name" value="GIY-YIG endonuclease"/>
    <property type="match status" value="1"/>
</dbReference>
<evidence type="ECO:0000256" key="4">
    <source>
        <dbReference type="ARBA" id="ARBA00022881"/>
    </source>
</evidence>
<keyword evidence="3" id="KW-0228">DNA excision</keyword>
<dbReference type="Pfam" id="PF01541">
    <property type="entry name" value="GIY-YIG"/>
    <property type="match status" value="1"/>
</dbReference>
<proteinExistence type="predicted"/>
<evidence type="ECO:0000259" key="7">
    <source>
        <dbReference type="PROSITE" id="PS50165"/>
    </source>
</evidence>
<dbReference type="EMBL" id="MHCZ01000042">
    <property type="protein sequence ID" value="OGY29079.1"/>
    <property type="molecule type" value="Genomic_DNA"/>
</dbReference>
<gene>
    <name evidence="8" type="ORF">A3F35_02070</name>
</gene>
<dbReference type="Gene3D" id="3.30.420.340">
    <property type="entry name" value="UvrC, RNAse H endonuclease domain"/>
    <property type="match status" value="1"/>
</dbReference>
<dbReference type="Proteomes" id="UP000178068">
    <property type="component" value="Unassembled WGS sequence"/>
</dbReference>
<dbReference type="InterPro" id="IPR000305">
    <property type="entry name" value="GIY-YIG_endonuc"/>
</dbReference>
<evidence type="ECO:0008006" key="10">
    <source>
        <dbReference type="Google" id="ProtNLM"/>
    </source>
</evidence>
<dbReference type="InterPro" id="IPR050066">
    <property type="entry name" value="UvrABC_protein_C"/>
</dbReference>
<evidence type="ECO:0000313" key="9">
    <source>
        <dbReference type="Proteomes" id="UP000178068"/>
    </source>
</evidence>